<dbReference type="InterPro" id="IPR010317">
    <property type="entry name" value="WxLIP_PGBD"/>
</dbReference>
<keyword evidence="2" id="KW-0732">Signal</keyword>
<accession>A0A3D8TS33</accession>
<proteinExistence type="predicted"/>
<evidence type="ECO:0000259" key="4">
    <source>
        <dbReference type="Pfam" id="PF11797"/>
    </source>
</evidence>
<feature type="chain" id="PRO_5038559758" evidence="2">
    <location>
        <begin position="26"/>
        <end position="342"/>
    </location>
</feature>
<keyword evidence="6" id="KW-1185">Reference proteome</keyword>
<dbReference type="Proteomes" id="UP000257055">
    <property type="component" value="Unassembled WGS sequence"/>
</dbReference>
<keyword evidence="1" id="KW-1133">Transmembrane helix</keyword>
<name>A0A3D8TS33_9LIST</name>
<sequence>MKKKWWIISFLLVGCFLLFSGPTGAKAESSMGFSVNTILPANQVDKTKTYFDLEMKPGQVQELSVVLTNAKNKAITIENHANTAITNDNGIVDYSQANPKLDQTLKYPFSKLADVEQTTTIPAHGQKTVKIKVTMPKESFDGIVLGGLHFKEQESKKQKTKKDENVQIENRYAYVIGVRLVETKKTVQPDLKLNAIKPSQINYRNVLKANLQNTKPVIIQDFKVDAKVTKRGKDQVLFQEKKENMRIAPNSNFNYGINWNNQEFKPGKYTLHLTAWGSGKKWTFTKNFEIKRDEAAKWNDKAVELERDYTMWYVIGGVILVLLLLIGVYVLGRKSRKKKEEE</sequence>
<feature type="domain" description="WxL Interacting Protein host binding" evidence="4">
    <location>
        <begin position="164"/>
        <end position="299"/>
    </location>
</feature>
<feature type="domain" description="WxL Interacting Protein peptidoglycan binding" evidence="3">
    <location>
        <begin position="33"/>
        <end position="152"/>
    </location>
</feature>
<comment type="caution">
    <text evidence="5">The sequence shown here is derived from an EMBL/GenBank/DDBJ whole genome shotgun (WGS) entry which is preliminary data.</text>
</comment>
<feature type="transmembrane region" description="Helical" evidence="1">
    <location>
        <begin position="311"/>
        <end position="332"/>
    </location>
</feature>
<keyword evidence="1" id="KW-0472">Membrane</keyword>
<dbReference type="PROSITE" id="PS51257">
    <property type="entry name" value="PROKAR_LIPOPROTEIN"/>
    <property type="match status" value="1"/>
</dbReference>
<dbReference type="EMBL" id="LARY01000002">
    <property type="protein sequence ID" value="RDX01401.1"/>
    <property type="molecule type" value="Genomic_DNA"/>
</dbReference>
<keyword evidence="1" id="KW-0812">Transmembrane</keyword>
<evidence type="ECO:0000256" key="1">
    <source>
        <dbReference type="SAM" id="Phobius"/>
    </source>
</evidence>
<dbReference type="AlphaFoldDB" id="A0A3D8TS33"/>
<reference evidence="6" key="1">
    <citation type="submission" date="2015-04" db="EMBL/GenBank/DDBJ databases">
        <authorList>
            <person name="Schardt J."/>
            <person name="Mueller-Herbst S."/>
            <person name="Scherer S."/>
            <person name="Huptas C."/>
        </authorList>
    </citation>
    <scope>NUCLEOTIDE SEQUENCE [LARGE SCALE GENOMIC DNA]</scope>
    <source>
        <strain evidence="6">Kiel-L1</strain>
    </source>
</reference>
<evidence type="ECO:0000313" key="6">
    <source>
        <dbReference type="Proteomes" id="UP000257055"/>
    </source>
</evidence>
<organism evidence="5 6">
    <name type="scientific">Listeria kieliensis</name>
    <dbReference type="NCBI Taxonomy" id="1621700"/>
    <lineage>
        <taxon>Bacteria</taxon>
        <taxon>Bacillati</taxon>
        <taxon>Bacillota</taxon>
        <taxon>Bacilli</taxon>
        <taxon>Bacillales</taxon>
        <taxon>Listeriaceae</taxon>
        <taxon>Listeria</taxon>
    </lineage>
</organism>
<dbReference type="Pfam" id="PF11797">
    <property type="entry name" value="WxLIP_HBD"/>
    <property type="match status" value="1"/>
</dbReference>
<dbReference type="RefSeq" id="WP_115753661.1">
    <property type="nucleotide sequence ID" value="NZ_LARY01000002.1"/>
</dbReference>
<feature type="signal peptide" evidence="2">
    <location>
        <begin position="1"/>
        <end position="25"/>
    </location>
</feature>
<evidence type="ECO:0000259" key="3">
    <source>
        <dbReference type="Pfam" id="PF06030"/>
    </source>
</evidence>
<protein>
    <submittedName>
        <fullName evidence="5">Cell surface protein</fullName>
    </submittedName>
</protein>
<dbReference type="Pfam" id="PF06030">
    <property type="entry name" value="WxLIP_PGBD"/>
    <property type="match status" value="1"/>
</dbReference>
<evidence type="ECO:0000313" key="5">
    <source>
        <dbReference type="EMBL" id="RDX01401.1"/>
    </source>
</evidence>
<dbReference type="InterPro" id="IPR021759">
    <property type="entry name" value="WxLIP_HBD"/>
</dbReference>
<gene>
    <name evidence="5" type="ORF">UR08_10855</name>
</gene>
<evidence type="ECO:0000256" key="2">
    <source>
        <dbReference type="SAM" id="SignalP"/>
    </source>
</evidence>